<evidence type="ECO:0000259" key="13">
    <source>
        <dbReference type="PROSITE" id="PS50075"/>
    </source>
</evidence>
<dbReference type="PANTHER" id="PTHR46153:SF11">
    <property type="entry name" value="ACYL CARRIER PROTEIN 4, CHLOROPLASTIC"/>
    <property type="match status" value="1"/>
</dbReference>
<evidence type="ECO:0000256" key="6">
    <source>
        <dbReference type="ARBA" id="ARBA00022553"/>
    </source>
</evidence>
<evidence type="ECO:0000256" key="5">
    <source>
        <dbReference type="ARBA" id="ARBA00022528"/>
    </source>
</evidence>
<sequence length="257" mass="28036">MPVDPPSQQDTSETDGGSDWGLVFPFQLCFHFHLATATLSSPPSPTYPCACSPRAFLLLYAASFSLTPTSIRHGVLLRQLRRSALSHGRACHFVQPGNQEVLYCEVALLRRAQWHLPHREVFAPSHLLCGITSFALESVAPLSSLAEEVNYLRTTKRDANVVSLLFLCQIVQAKPETVDKVCEIVRKRLALPPETTLSGESSFAALGADSLDTVEIVMGLEEEFDITIEEDGSQNITTVQEAADLIDGLVQKKSGAA</sequence>
<keyword evidence="5" id="KW-0150">Chloroplast</keyword>
<gene>
    <name evidence="14" type="ORF">Taro_011802</name>
</gene>
<keyword evidence="11 12" id="KW-0275">Fatty acid biosynthesis</keyword>
<dbReference type="EMBL" id="NMUH01000451">
    <property type="protein sequence ID" value="MQL79377.1"/>
    <property type="molecule type" value="Genomic_DNA"/>
</dbReference>
<comment type="similarity">
    <text evidence="2">Belongs to the acyl carrier protein (ACP) family.</text>
</comment>
<dbReference type="Pfam" id="PF00550">
    <property type="entry name" value="PP-binding"/>
    <property type="match status" value="1"/>
</dbReference>
<dbReference type="GO" id="GO:0009507">
    <property type="term" value="C:chloroplast"/>
    <property type="evidence" value="ECO:0007669"/>
    <property type="project" value="UniProtKB-SubCell"/>
</dbReference>
<dbReference type="InterPro" id="IPR009081">
    <property type="entry name" value="PP-bd_ACP"/>
</dbReference>
<evidence type="ECO:0000256" key="3">
    <source>
        <dbReference type="ARBA" id="ARBA00022450"/>
    </source>
</evidence>
<comment type="subcellular location">
    <subcellularLocation>
        <location evidence="1">Plastid</location>
        <location evidence="1">Chloroplast</location>
    </subcellularLocation>
</comment>
<keyword evidence="3 12" id="KW-0596">Phosphopantetheine</keyword>
<name>A0A843UB59_COLES</name>
<organism evidence="14 15">
    <name type="scientific">Colocasia esculenta</name>
    <name type="common">Wild taro</name>
    <name type="synonym">Arum esculentum</name>
    <dbReference type="NCBI Taxonomy" id="4460"/>
    <lineage>
        <taxon>Eukaryota</taxon>
        <taxon>Viridiplantae</taxon>
        <taxon>Streptophyta</taxon>
        <taxon>Embryophyta</taxon>
        <taxon>Tracheophyta</taxon>
        <taxon>Spermatophyta</taxon>
        <taxon>Magnoliopsida</taxon>
        <taxon>Liliopsida</taxon>
        <taxon>Araceae</taxon>
        <taxon>Aroideae</taxon>
        <taxon>Colocasieae</taxon>
        <taxon>Colocasia</taxon>
    </lineage>
</organism>
<dbReference type="InterPro" id="IPR003231">
    <property type="entry name" value="ACP"/>
</dbReference>
<evidence type="ECO:0000313" key="15">
    <source>
        <dbReference type="Proteomes" id="UP000652761"/>
    </source>
</evidence>
<evidence type="ECO:0000256" key="10">
    <source>
        <dbReference type="ARBA" id="ARBA00023098"/>
    </source>
</evidence>
<dbReference type="InterPro" id="IPR044813">
    <property type="entry name" value="ACP_chloroplastic"/>
</dbReference>
<keyword evidence="6" id="KW-0597">Phosphoprotein</keyword>
<evidence type="ECO:0000256" key="9">
    <source>
        <dbReference type="ARBA" id="ARBA00022946"/>
    </source>
</evidence>
<dbReference type="HAMAP" id="MF_01217">
    <property type="entry name" value="Acyl_carrier"/>
    <property type="match status" value="1"/>
</dbReference>
<comment type="caution">
    <text evidence="14">The sequence shown here is derived from an EMBL/GenBank/DDBJ whole genome shotgun (WGS) entry which is preliminary data.</text>
</comment>
<evidence type="ECO:0000256" key="2">
    <source>
        <dbReference type="ARBA" id="ARBA00010930"/>
    </source>
</evidence>
<evidence type="ECO:0000256" key="1">
    <source>
        <dbReference type="ARBA" id="ARBA00004229"/>
    </source>
</evidence>
<dbReference type="Proteomes" id="UP000652761">
    <property type="component" value="Unassembled WGS sequence"/>
</dbReference>
<keyword evidence="15" id="KW-1185">Reference proteome</keyword>
<dbReference type="PROSITE" id="PS00012">
    <property type="entry name" value="PHOSPHOPANTETHEINE"/>
    <property type="match status" value="1"/>
</dbReference>
<dbReference type="InterPro" id="IPR006162">
    <property type="entry name" value="Ppantetheine_attach_site"/>
</dbReference>
<dbReference type="Gene3D" id="1.10.1200.10">
    <property type="entry name" value="ACP-like"/>
    <property type="match status" value="1"/>
</dbReference>
<keyword evidence="4 12" id="KW-0444">Lipid biosynthesis</keyword>
<proteinExistence type="inferred from homology"/>
<dbReference type="PANTHER" id="PTHR46153">
    <property type="entry name" value="ACYL CARRIER PROTEIN"/>
    <property type="match status" value="1"/>
</dbReference>
<dbReference type="AlphaFoldDB" id="A0A843UB59"/>
<evidence type="ECO:0000256" key="8">
    <source>
        <dbReference type="ARBA" id="ARBA00022832"/>
    </source>
</evidence>
<dbReference type="GO" id="GO:0000036">
    <property type="term" value="F:acyl carrier activity"/>
    <property type="evidence" value="ECO:0007669"/>
    <property type="project" value="InterPro"/>
</dbReference>
<evidence type="ECO:0000256" key="4">
    <source>
        <dbReference type="ARBA" id="ARBA00022516"/>
    </source>
</evidence>
<keyword evidence="7" id="KW-0934">Plastid</keyword>
<keyword evidence="10" id="KW-0443">Lipid metabolism</keyword>
<evidence type="ECO:0000256" key="7">
    <source>
        <dbReference type="ARBA" id="ARBA00022640"/>
    </source>
</evidence>
<accession>A0A843UB59</accession>
<dbReference type="OrthoDB" id="448946at2759"/>
<reference evidence="14" key="1">
    <citation type="submission" date="2017-07" db="EMBL/GenBank/DDBJ databases">
        <title>Taro Niue Genome Assembly and Annotation.</title>
        <authorList>
            <person name="Atibalentja N."/>
            <person name="Keating K."/>
            <person name="Fields C.J."/>
        </authorList>
    </citation>
    <scope>NUCLEOTIDE SEQUENCE</scope>
    <source>
        <strain evidence="14">Niue_2</strain>
        <tissue evidence="14">Leaf</tissue>
    </source>
</reference>
<dbReference type="NCBIfam" id="TIGR00517">
    <property type="entry name" value="acyl_carrier"/>
    <property type="match status" value="1"/>
</dbReference>
<evidence type="ECO:0000256" key="11">
    <source>
        <dbReference type="ARBA" id="ARBA00023160"/>
    </source>
</evidence>
<keyword evidence="8" id="KW-0276">Fatty acid metabolism</keyword>
<feature type="domain" description="Carrier" evidence="13">
    <location>
        <begin position="175"/>
        <end position="250"/>
    </location>
</feature>
<dbReference type="SUPFAM" id="SSF47336">
    <property type="entry name" value="ACP-like"/>
    <property type="match status" value="1"/>
</dbReference>
<evidence type="ECO:0000313" key="14">
    <source>
        <dbReference type="EMBL" id="MQL79377.1"/>
    </source>
</evidence>
<keyword evidence="9" id="KW-0809">Transit peptide</keyword>
<evidence type="ECO:0000256" key="12">
    <source>
        <dbReference type="RuleBase" id="RU000722"/>
    </source>
</evidence>
<protein>
    <recommendedName>
        <fullName evidence="12">Acyl carrier protein</fullName>
    </recommendedName>
</protein>
<comment type="function">
    <text evidence="12">Carrier of the growing fatty acid chain in fatty acid biosynthesis.</text>
</comment>
<dbReference type="PROSITE" id="PS50075">
    <property type="entry name" value="CARRIER"/>
    <property type="match status" value="1"/>
</dbReference>
<dbReference type="InterPro" id="IPR036736">
    <property type="entry name" value="ACP-like_sf"/>
</dbReference>